<keyword evidence="2" id="KW-1185">Reference proteome</keyword>
<proteinExistence type="predicted"/>
<dbReference type="SUPFAM" id="SSF55729">
    <property type="entry name" value="Acyl-CoA N-acyltransferases (Nat)"/>
    <property type="match status" value="1"/>
</dbReference>
<dbReference type="GO" id="GO:0016740">
    <property type="term" value="F:transferase activity"/>
    <property type="evidence" value="ECO:0007669"/>
    <property type="project" value="UniProtKB-KW"/>
</dbReference>
<dbReference type="InterPro" id="IPR016181">
    <property type="entry name" value="Acyl_CoA_acyltransferase"/>
</dbReference>
<sequence length="232" mass="26644">MDNTRQLMLTHDGVRRLVEQFLYRDVNLIAMRPFTEKLLCSPLDPGIRYTPFFYGRLPGDHRVFALRPFCIPLDLPVIYNWIQEYCTAPGKNPFSPVQQLLEAYHDLLTADYSQSLLAEVDGTPILQIDIIRADQDEISLKEDIQSGDYCIHFLFSPHFDAPMSYFASALNSCLYSFFSFPGIKRVFCKAAATDRRSNHLLQEAGFVLNKTVRDYPGKINIYRHDHVPTVTG</sequence>
<gene>
    <name evidence="1" type="ORF">D3H65_09580</name>
</gene>
<keyword evidence="1" id="KW-0808">Transferase</keyword>
<dbReference type="Proteomes" id="UP000263900">
    <property type="component" value="Chromosome"/>
</dbReference>
<dbReference type="AlphaFoldDB" id="A0A3B7MJ29"/>
<organism evidence="1 2">
    <name type="scientific">Paraflavitalea soli</name>
    <dbReference type="NCBI Taxonomy" id="2315862"/>
    <lineage>
        <taxon>Bacteria</taxon>
        <taxon>Pseudomonadati</taxon>
        <taxon>Bacteroidota</taxon>
        <taxon>Chitinophagia</taxon>
        <taxon>Chitinophagales</taxon>
        <taxon>Chitinophagaceae</taxon>
        <taxon>Paraflavitalea</taxon>
    </lineage>
</organism>
<name>A0A3B7MJ29_9BACT</name>
<dbReference type="OrthoDB" id="2989563at2"/>
<dbReference type="RefSeq" id="WP_119050095.1">
    <property type="nucleotide sequence ID" value="NZ_CP032157.1"/>
</dbReference>
<dbReference type="Gene3D" id="3.40.630.30">
    <property type="match status" value="1"/>
</dbReference>
<dbReference type="KEGG" id="pseg:D3H65_09580"/>
<evidence type="ECO:0000313" key="2">
    <source>
        <dbReference type="Proteomes" id="UP000263900"/>
    </source>
</evidence>
<protein>
    <submittedName>
        <fullName evidence="1">GNAT family N-acetyltransferase</fullName>
    </submittedName>
</protein>
<reference evidence="1 2" key="1">
    <citation type="submission" date="2018-09" db="EMBL/GenBank/DDBJ databases">
        <title>Genome sequencing of strain 6GH32-13.</title>
        <authorList>
            <person name="Weon H.-Y."/>
            <person name="Heo J."/>
            <person name="Kwon S.-W."/>
        </authorList>
    </citation>
    <scope>NUCLEOTIDE SEQUENCE [LARGE SCALE GENOMIC DNA]</scope>
    <source>
        <strain evidence="1 2">5GH32-13</strain>
    </source>
</reference>
<accession>A0A3B7MJ29</accession>
<dbReference type="EMBL" id="CP032157">
    <property type="protein sequence ID" value="AXY74208.1"/>
    <property type="molecule type" value="Genomic_DNA"/>
</dbReference>
<evidence type="ECO:0000313" key="1">
    <source>
        <dbReference type="EMBL" id="AXY74208.1"/>
    </source>
</evidence>
<dbReference type="Pfam" id="PF13523">
    <property type="entry name" value="Acetyltransf_8"/>
    <property type="match status" value="1"/>
</dbReference>